<comment type="caution">
    <text evidence="2">The sequence shown here is derived from an EMBL/GenBank/DDBJ whole genome shotgun (WGS) entry which is preliminary data.</text>
</comment>
<gene>
    <name evidence="2" type="ORF">LTR77_005522</name>
</gene>
<proteinExistence type="predicted"/>
<reference evidence="2 3" key="1">
    <citation type="submission" date="2023-08" db="EMBL/GenBank/DDBJ databases">
        <title>Black Yeasts Isolated from many extreme environments.</title>
        <authorList>
            <person name="Coleine C."/>
            <person name="Stajich J.E."/>
            <person name="Selbmann L."/>
        </authorList>
    </citation>
    <scope>NUCLEOTIDE SEQUENCE [LARGE SCALE GENOMIC DNA]</scope>
    <source>
        <strain evidence="2 3">CCFEE 5935</strain>
    </source>
</reference>
<feature type="compositionally biased region" description="Basic and acidic residues" evidence="1">
    <location>
        <begin position="133"/>
        <end position="155"/>
    </location>
</feature>
<name>A0AAV9P8P3_9PEZI</name>
<protein>
    <submittedName>
        <fullName evidence="2">Uncharacterized protein</fullName>
    </submittedName>
</protein>
<dbReference type="RefSeq" id="XP_064658892.1">
    <property type="nucleotide sequence ID" value="XM_064802767.1"/>
</dbReference>
<dbReference type="GeneID" id="89926863"/>
<dbReference type="AlphaFoldDB" id="A0AAV9P8P3"/>
<evidence type="ECO:0000313" key="2">
    <source>
        <dbReference type="EMBL" id="KAK5169546.1"/>
    </source>
</evidence>
<evidence type="ECO:0000256" key="1">
    <source>
        <dbReference type="SAM" id="MobiDB-lite"/>
    </source>
</evidence>
<feature type="region of interest" description="Disordered" evidence="1">
    <location>
        <begin position="128"/>
        <end position="155"/>
    </location>
</feature>
<organism evidence="2 3">
    <name type="scientific">Saxophila tyrrhenica</name>
    <dbReference type="NCBI Taxonomy" id="1690608"/>
    <lineage>
        <taxon>Eukaryota</taxon>
        <taxon>Fungi</taxon>
        <taxon>Dikarya</taxon>
        <taxon>Ascomycota</taxon>
        <taxon>Pezizomycotina</taxon>
        <taxon>Dothideomycetes</taxon>
        <taxon>Dothideomycetidae</taxon>
        <taxon>Mycosphaerellales</taxon>
        <taxon>Extremaceae</taxon>
        <taxon>Saxophila</taxon>
    </lineage>
</organism>
<accession>A0AAV9P8P3</accession>
<sequence length="155" mass="17079">MSSSNTLNIDRSNVPVRAHVHGVTLLCHRQQAANYLEQGHRVTDQQGFDLKIETRDDGIRQLVRASPDDVAGAEEERHKTETAVAAAMEGDLGRSAGLPERELTDYEAGRVHPLDCGIANCDHPVHFGGSETGELKFEKAEEPKAEEEKRVTPKK</sequence>
<dbReference type="Proteomes" id="UP001337655">
    <property type="component" value="Unassembled WGS sequence"/>
</dbReference>
<evidence type="ECO:0000313" key="3">
    <source>
        <dbReference type="Proteomes" id="UP001337655"/>
    </source>
</evidence>
<dbReference type="EMBL" id="JAVRRT010000008">
    <property type="protein sequence ID" value="KAK5169546.1"/>
    <property type="molecule type" value="Genomic_DNA"/>
</dbReference>
<keyword evidence="3" id="KW-1185">Reference proteome</keyword>